<proteinExistence type="predicted"/>
<keyword evidence="3" id="KW-1185">Reference proteome</keyword>
<protein>
    <recommendedName>
        <fullName evidence="1">T20D4.11-like domain-containing protein</fullName>
    </recommendedName>
</protein>
<evidence type="ECO:0000313" key="3">
    <source>
        <dbReference type="Proteomes" id="UP000008068"/>
    </source>
</evidence>
<reference evidence="3" key="1">
    <citation type="submission" date="2011-07" db="EMBL/GenBank/DDBJ databases">
        <authorList>
            <consortium name="Caenorhabditis brenneri Sequencing and Analysis Consortium"/>
            <person name="Wilson R.K."/>
        </authorList>
    </citation>
    <scope>NUCLEOTIDE SEQUENCE [LARGE SCALE GENOMIC DNA]</scope>
    <source>
        <strain evidence="3">PB2801</strain>
    </source>
</reference>
<name>G0N0V1_CAEBE</name>
<evidence type="ECO:0000313" key="2">
    <source>
        <dbReference type="EMBL" id="EGT49134.1"/>
    </source>
</evidence>
<dbReference type="Pfam" id="PF01579">
    <property type="entry name" value="DUF19"/>
    <property type="match status" value="1"/>
</dbReference>
<feature type="domain" description="T20D4.11-like" evidence="1">
    <location>
        <begin position="47"/>
        <end position="183"/>
    </location>
</feature>
<accession>G0N0V1</accession>
<dbReference type="Proteomes" id="UP000008068">
    <property type="component" value="Unassembled WGS sequence"/>
</dbReference>
<sequence>MKFAESLETKNECLAVITCLANLDCSEYERQKLVEIADEACERPPTKNYKCQNVLEELQRSVEHSEDVRSHLELCGELENCIAQNPTNFSPSQLETIYRSCDLIEFQMDPLTRCFQKLKLHNTQMKAACLHDHNVFDFSKSAVCGYEQQELQCMFGIIQEECGPDAAKSYEVHQAVLVEIYNC</sequence>
<gene>
    <name evidence="2" type="ORF">CAEBREN_23451</name>
</gene>
<dbReference type="AlphaFoldDB" id="G0N0V1"/>
<evidence type="ECO:0000259" key="1">
    <source>
        <dbReference type="Pfam" id="PF01579"/>
    </source>
</evidence>
<dbReference type="EMBL" id="GL379825">
    <property type="protein sequence ID" value="EGT49134.1"/>
    <property type="molecule type" value="Genomic_DNA"/>
</dbReference>
<dbReference type="InParanoid" id="G0N0V1"/>
<organism evidence="3">
    <name type="scientific">Caenorhabditis brenneri</name>
    <name type="common">Nematode worm</name>
    <dbReference type="NCBI Taxonomy" id="135651"/>
    <lineage>
        <taxon>Eukaryota</taxon>
        <taxon>Metazoa</taxon>
        <taxon>Ecdysozoa</taxon>
        <taxon>Nematoda</taxon>
        <taxon>Chromadorea</taxon>
        <taxon>Rhabditida</taxon>
        <taxon>Rhabditina</taxon>
        <taxon>Rhabditomorpha</taxon>
        <taxon>Rhabditoidea</taxon>
        <taxon>Rhabditidae</taxon>
        <taxon>Peloderinae</taxon>
        <taxon>Caenorhabditis</taxon>
    </lineage>
</organism>
<dbReference type="OrthoDB" id="10620332at2759"/>
<dbReference type="InterPro" id="IPR002542">
    <property type="entry name" value="T20D4.11-like_dom"/>
</dbReference>
<dbReference type="HOGENOM" id="CLU_1476417_0_0_1"/>